<dbReference type="InterPro" id="IPR029063">
    <property type="entry name" value="SAM-dependent_MTases_sf"/>
</dbReference>
<dbReference type="SUPFAM" id="SSF53335">
    <property type="entry name" value="S-adenosyl-L-methionine-dependent methyltransferases"/>
    <property type="match status" value="1"/>
</dbReference>
<keyword evidence="2" id="KW-0808">Transferase</keyword>
<dbReference type="AlphaFoldDB" id="A0A538TPA8"/>
<dbReference type="Proteomes" id="UP000317691">
    <property type="component" value="Unassembled WGS sequence"/>
</dbReference>
<organism evidence="2 3">
    <name type="scientific">Eiseniibacteriota bacterium</name>
    <dbReference type="NCBI Taxonomy" id="2212470"/>
    <lineage>
        <taxon>Bacteria</taxon>
        <taxon>Candidatus Eiseniibacteriota</taxon>
    </lineage>
</organism>
<feature type="domain" description="Methyltransferase" evidence="1">
    <location>
        <begin position="17"/>
        <end position="124"/>
    </location>
</feature>
<evidence type="ECO:0000313" key="3">
    <source>
        <dbReference type="Proteomes" id="UP000317691"/>
    </source>
</evidence>
<dbReference type="CDD" id="cd02440">
    <property type="entry name" value="AdoMet_MTases"/>
    <property type="match status" value="1"/>
</dbReference>
<keyword evidence="2" id="KW-0489">Methyltransferase</keyword>
<reference evidence="2 3" key="1">
    <citation type="journal article" date="2019" name="Nat. Microbiol.">
        <title>Mediterranean grassland soil C-N compound turnover is dependent on rainfall and depth, and is mediated by genomically divergent microorganisms.</title>
        <authorList>
            <person name="Diamond S."/>
            <person name="Andeer P.F."/>
            <person name="Li Z."/>
            <person name="Crits-Christoph A."/>
            <person name="Burstein D."/>
            <person name="Anantharaman K."/>
            <person name="Lane K.R."/>
            <person name="Thomas B.C."/>
            <person name="Pan C."/>
            <person name="Northen T.R."/>
            <person name="Banfield J.F."/>
        </authorList>
    </citation>
    <scope>NUCLEOTIDE SEQUENCE [LARGE SCALE GENOMIC DNA]</scope>
    <source>
        <strain evidence="2">WS_9</strain>
    </source>
</reference>
<protein>
    <submittedName>
        <fullName evidence="2">Class I SAM-dependent methyltransferase</fullName>
    </submittedName>
</protein>
<sequence>MVDPMTRHFFQAAGIVPGMRVLDVGSGAGHVALLAAEMVGDRGEVVGVDRAPEALVAARARAESRSARHVTFLEGDPAEMKFDRPFDAVIGRYVLMFQDDSSAMLRKLAAHVRPGGAIVFHEPDWDGARSFPPAPTYDRCCGWIVETLRVLGNETRMGKKLHATFVAAGLAAPTMGLEAFIGGGAKGAEGLTLIADLVETMLPAMERARVATAAEAGLETLAARMIHEAVANDSVIVGRYEIGAWCRL</sequence>
<dbReference type="Gene3D" id="3.40.50.150">
    <property type="entry name" value="Vaccinia Virus protein VP39"/>
    <property type="match status" value="1"/>
</dbReference>
<dbReference type="PANTHER" id="PTHR43861">
    <property type="entry name" value="TRANS-ACONITATE 2-METHYLTRANSFERASE-RELATED"/>
    <property type="match status" value="1"/>
</dbReference>
<dbReference type="EMBL" id="VBOZ01000013">
    <property type="protein sequence ID" value="TMQ65444.1"/>
    <property type="molecule type" value="Genomic_DNA"/>
</dbReference>
<accession>A0A538TPA8</accession>
<evidence type="ECO:0000313" key="2">
    <source>
        <dbReference type="EMBL" id="TMQ65444.1"/>
    </source>
</evidence>
<dbReference type="GO" id="GO:0032259">
    <property type="term" value="P:methylation"/>
    <property type="evidence" value="ECO:0007669"/>
    <property type="project" value="UniProtKB-KW"/>
</dbReference>
<dbReference type="InterPro" id="IPR025714">
    <property type="entry name" value="Methyltranfer_dom"/>
</dbReference>
<comment type="caution">
    <text evidence="2">The sequence shown here is derived from an EMBL/GenBank/DDBJ whole genome shotgun (WGS) entry which is preliminary data.</text>
</comment>
<dbReference type="GO" id="GO:0008168">
    <property type="term" value="F:methyltransferase activity"/>
    <property type="evidence" value="ECO:0007669"/>
    <property type="project" value="UniProtKB-KW"/>
</dbReference>
<evidence type="ECO:0000259" key="1">
    <source>
        <dbReference type="Pfam" id="PF13847"/>
    </source>
</evidence>
<proteinExistence type="predicted"/>
<gene>
    <name evidence="2" type="ORF">E6K79_05180</name>
</gene>
<dbReference type="Pfam" id="PF13847">
    <property type="entry name" value="Methyltransf_31"/>
    <property type="match status" value="1"/>
</dbReference>
<name>A0A538TPA8_UNCEI</name>